<accession>A0A058ZBT9</accession>
<dbReference type="EMBL" id="KB932203">
    <property type="protein sequence ID" value="KCV71389.1"/>
    <property type="molecule type" value="Genomic_DNA"/>
</dbReference>
<dbReference type="OrthoDB" id="10252587at2759"/>
<evidence type="ECO:0000256" key="4">
    <source>
        <dbReference type="ARBA" id="ARBA00023242"/>
    </source>
</evidence>
<evidence type="ECO:0008006" key="10">
    <source>
        <dbReference type="Google" id="ProtNLM"/>
    </source>
</evidence>
<feature type="region of interest" description="Disordered" evidence="5">
    <location>
        <begin position="85"/>
        <end position="197"/>
    </location>
</feature>
<evidence type="ECO:0000259" key="7">
    <source>
        <dbReference type="Pfam" id="PF24997"/>
    </source>
</evidence>
<dbReference type="Gene3D" id="1.20.58.1030">
    <property type="match status" value="2"/>
</dbReference>
<keyword evidence="4" id="KW-0539">Nucleus</keyword>
<dbReference type="GO" id="GO:0000811">
    <property type="term" value="C:GINS complex"/>
    <property type="evidence" value="ECO:0007669"/>
    <property type="project" value="InterPro"/>
</dbReference>
<reference evidence="8" key="1">
    <citation type="submission" date="2013-04" db="EMBL/GenBank/DDBJ databases">
        <title>The Genome Sequence of Fonticula alba ATCC 38817.</title>
        <authorList>
            <consortium name="The Broad Institute Genomics Platform"/>
            <person name="Russ C."/>
            <person name="Cuomo C."/>
            <person name="Burger G."/>
            <person name="Gray M.W."/>
            <person name="Holland P.W.H."/>
            <person name="King N."/>
            <person name="Lang F.B.F."/>
            <person name="Roger A.J."/>
            <person name="Ruiz-Trillo I."/>
            <person name="Brown M."/>
            <person name="Walker B."/>
            <person name="Young S."/>
            <person name="Zeng Q."/>
            <person name="Gargeya S."/>
            <person name="Fitzgerald M."/>
            <person name="Haas B."/>
            <person name="Abouelleil A."/>
            <person name="Allen A.W."/>
            <person name="Alvarado L."/>
            <person name="Arachchi H.M."/>
            <person name="Berlin A.M."/>
            <person name="Chapman S.B."/>
            <person name="Gainer-Dewar J."/>
            <person name="Goldberg J."/>
            <person name="Griggs A."/>
            <person name="Gujja S."/>
            <person name="Hansen M."/>
            <person name="Howarth C."/>
            <person name="Imamovic A."/>
            <person name="Ireland A."/>
            <person name="Larimer J."/>
            <person name="McCowan C."/>
            <person name="Murphy C."/>
            <person name="Pearson M."/>
            <person name="Poon T.W."/>
            <person name="Priest M."/>
            <person name="Roberts A."/>
            <person name="Saif S."/>
            <person name="Shea T."/>
            <person name="Sisk P."/>
            <person name="Sykes S."/>
            <person name="Wortman J."/>
            <person name="Nusbaum C."/>
            <person name="Birren B."/>
        </authorList>
    </citation>
    <scope>NUCLEOTIDE SEQUENCE [LARGE SCALE GENOMIC DNA]</scope>
    <source>
        <strain evidence="8">ATCC 38817</strain>
    </source>
</reference>
<dbReference type="PANTHER" id="PTHR12914">
    <property type="entry name" value="PARTNER OF SLD5"/>
    <property type="match status" value="1"/>
</dbReference>
<dbReference type="CDD" id="cd21696">
    <property type="entry name" value="GINS_B_Psf1"/>
    <property type="match status" value="1"/>
</dbReference>
<dbReference type="STRING" id="691883.A0A058ZBT9"/>
<dbReference type="InterPro" id="IPR005339">
    <property type="entry name" value="GINS_Psf1"/>
</dbReference>
<dbReference type="AlphaFoldDB" id="A0A058ZBT9"/>
<proteinExistence type="inferred from homology"/>
<sequence>MSYFGDEAVKLVREMHRVTTLMASHSHASSSTLETILPAYNEAGIRAVLMECRSLASMIEADLVRVHELKQQAAAGIFSGAESAMDSASPSVTGVSQRSAHSATSLRSGTTASGYQGDVSQGNVTHSDMRSESEPLAAPSQVSVADSQTHMSTTETQTTMSPHTTTATTIRSTASITPSTTSGIIPEHVEPGDSDEETAVERLPRSRHESAVSAYDIRRVAYVLTIFRNKRCLAAYVRSRASLLLRACWQMGGRPNPPPALAARLSRTELDLWRQYASLLADMRTGGLVVLDEDLEAAAAESDLGGLYGTIGAARSAPGGGQLDEYDTGWLDLDLMAHEAPPQGLFVEVRVLRDCGSIQTEDGVVHLTENSNHFLPRSAVEHLISQGYLQHIA</sequence>
<feature type="domain" description="DNA replication complex GINS protein PSF1 C-terminal" evidence="7">
    <location>
        <begin position="345"/>
        <end position="392"/>
    </location>
</feature>
<dbReference type="InterPro" id="IPR056783">
    <property type="entry name" value="PSF1_C"/>
</dbReference>
<evidence type="ECO:0000259" key="6">
    <source>
        <dbReference type="Pfam" id="PF05916"/>
    </source>
</evidence>
<dbReference type="Pfam" id="PF24997">
    <property type="entry name" value="PSF1_C"/>
    <property type="match status" value="1"/>
</dbReference>
<dbReference type="Pfam" id="PF05916">
    <property type="entry name" value="Sld5"/>
    <property type="match status" value="1"/>
</dbReference>
<dbReference type="InterPro" id="IPR036224">
    <property type="entry name" value="GINS_bundle-like_dom_sf"/>
</dbReference>
<comment type="similarity">
    <text evidence="2">Belongs to the GINS1/PSF1 family.</text>
</comment>
<organism evidence="8">
    <name type="scientific">Fonticula alba</name>
    <name type="common">Slime mold</name>
    <dbReference type="NCBI Taxonomy" id="691883"/>
    <lineage>
        <taxon>Eukaryota</taxon>
        <taxon>Rotosphaerida</taxon>
        <taxon>Fonticulaceae</taxon>
        <taxon>Fonticula</taxon>
    </lineage>
</organism>
<dbReference type="Proteomes" id="UP000030693">
    <property type="component" value="Unassembled WGS sequence"/>
</dbReference>
<feature type="compositionally biased region" description="Polar residues" evidence="5">
    <location>
        <begin position="86"/>
        <end position="126"/>
    </location>
</feature>
<keyword evidence="9" id="KW-1185">Reference proteome</keyword>
<feature type="compositionally biased region" description="Low complexity" evidence="5">
    <location>
        <begin position="148"/>
        <end position="186"/>
    </location>
</feature>
<dbReference type="SUPFAM" id="SSF158573">
    <property type="entry name" value="GINS helical bundle-like"/>
    <property type="match status" value="1"/>
</dbReference>
<evidence type="ECO:0000256" key="2">
    <source>
        <dbReference type="ARBA" id="ARBA00006677"/>
    </source>
</evidence>
<evidence type="ECO:0000313" key="9">
    <source>
        <dbReference type="Proteomes" id="UP000030693"/>
    </source>
</evidence>
<dbReference type="PANTHER" id="PTHR12914:SF2">
    <property type="entry name" value="DNA REPLICATION COMPLEX GINS PROTEIN PSF1"/>
    <property type="match status" value="1"/>
</dbReference>
<evidence type="ECO:0000256" key="5">
    <source>
        <dbReference type="SAM" id="MobiDB-lite"/>
    </source>
</evidence>
<evidence type="ECO:0000313" key="8">
    <source>
        <dbReference type="EMBL" id="KCV71388.1"/>
    </source>
</evidence>
<dbReference type="InterPro" id="IPR021151">
    <property type="entry name" value="GINS_A"/>
</dbReference>
<evidence type="ECO:0000256" key="3">
    <source>
        <dbReference type="ARBA" id="ARBA00022705"/>
    </source>
</evidence>
<feature type="domain" description="GINS subunit" evidence="6">
    <location>
        <begin position="221"/>
        <end position="284"/>
    </location>
</feature>
<protein>
    <recommendedName>
        <fullName evidence="10">GINS subunit domain-containing protein</fullName>
    </recommendedName>
</protein>
<dbReference type="GO" id="GO:1902983">
    <property type="term" value="P:DNA strand elongation involved in mitotic DNA replication"/>
    <property type="evidence" value="ECO:0007669"/>
    <property type="project" value="TreeGrafter"/>
</dbReference>
<comment type="subcellular location">
    <subcellularLocation>
        <location evidence="1">Nucleus</location>
    </subcellularLocation>
</comment>
<dbReference type="RefSeq" id="XP_009494512.1">
    <property type="nucleotide sequence ID" value="XM_009496237.1"/>
</dbReference>
<keyword evidence="3" id="KW-0235">DNA replication</keyword>
<dbReference type="GeneID" id="20527063"/>
<dbReference type="RefSeq" id="XP_009494511.1">
    <property type="nucleotide sequence ID" value="XM_009496236.1"/>
</dbReference>
<name>A0A058ZBT9_FONAL</name>
<gene>
    <name evidence="8" type="ORF">H696_02338</name>
</gene>
<dbReference type="eggNOG" id="KOG3303">
    <property type="taxonomic scope" value="Eukaryota"/>
</dbReference>
<dbReference type="EMBL" id="KB932203">
    <property type="protein sequence ID" value="KCV71388.1"/>
    <property type="molecule type" value="Genomic_DNA"/>
</dbReference>
<evidence type="ECO:0000256" key="1">
    <source>
        <dbReference type="ARBA" id="ARBA00004123"/>
    </source>
</evidence>